<evidence type="ECO:0000313" key="1">
    <source>
        <dbReference type="Proteomes" id="UP000887564"/>
    </source>
</evidence>
<sequence>MCDSERVAISQLQTGQLSSRGRLLRQCVRLC</sequence>
<protein>
    <submittedName>
        <fullName evidence="2">Uncharacterized protein</fullName>
    </submittedName>
</protein>
<accession>A0A914S258</accession>
<dbReference type="WBParaSite" id="PEQ_0001267801-mRNA-1">
    <property type="protein sequence ID" value="PEQ_0001267801-mRNA-1"/>
    <property type="gene ID" value="PEQ_0001267801"/>
</dbReference>
<dbReference type="AlphaFoldDB" id="A0A914S258"/>
<reference evidence="2" key="1">
    <citation type="submission" date="2022-11" db="UniProtKB">
        <authorList>
            <consortium name="WormBaseParasite"/>
        </authorList>
    </citation>
    <scope>IDENTIFICATION</scope>
</reference>
<name>A0A914S258_PAREQ</name>
<keyword evidence="1" id="KW-1185">Reference proteome</keyword>
<organism evidence="1 2">
    <name type="scientific">Parascaris equorum</name>
    <name type="common">Equine roundworm</name>
    <dbReference type="NCBI Taxonomy" id="6256"/>
    <lineage>
        <taxon>Eukaryota</taxon>
        <taxon>Metazoa</taxon>
        <taxon>Ecdysozoa</taxon>
        <taxon>Nematoda</taxon>
        <taxon>Chromadorea</taxon>
        <taxon>Rhabditida</taxon>
        <taxon>Spirurina</taxon>
        <taxon>Ascaridomorpha</taxon>
        <taxon>Ascaridoidea</taxon>
        <taxon>Ascarididae</taxon>
        <taxon>Parascaris</taxon>
    </lineage>
</organism>
<evidence type="ECO:0000313" key="2">
    <source>
        <dbReference type="WBParaSite" id="PEQ_0001267801-mRNA-1"/>
    </source>
</evidence>
<proteinExistence type="predicted"/>
<dbReference type="Proteomes" id="UP000887564">
    <property type="component" value="Unplaced"/>
</dbReference>